<feature type="coiled-coil region" evidence="1">
    <location>
        <begin position="511"/>
        <end position="538"/>
    </location>
</feature>
<dbReference type="Pfam" id="PF03961">
    <property type="entry name" value="FapA"/>
    <property type="match status" value="1"/>
</dbReference>
<dbReference type="AlphaFoldDB" id="A0A1M6MRS0"/>
<protein>
    <recommendedName>
        <fullName evidence="2">Flagellar Assembly Protein A N-terminal region domain-containing protein</fullName>
    </recommendedName>
</protein>
<dbReference type="InterPro" id="IPR005646">
    <property type="entry name" value="FapA"/>
</dbReference>
<keyword evidence="4" id="KW-1185">Reference proteome</keyword>
<dbReference type="InterPro" id="IPR046866">
    <property type="entry name" value="FapA_N"/>
</dbReference>
<dbReference type="Pfam" id="PF20250">
    <property type="entry name" value="FapA_N"/>
    <property type="match status" value="1"/>
</dbReference>
<dbReference type="STRING" id="1121331.SAMN02745248_01129"/>
<dbReference type="OrthoDB" id="9816426at2"/>
<evidence type="ECO:0000259" key="2">
    <source>
        <dbReference type="Pfam" id="PF20250"/>
    </source>
</evidence>
<sequence>MVSNNSNTIEQLKELLNKDELTEISDKYNIGITDILLGVPTSDEELDVWNNMSEQEILEMALLSQSEMPNYSESQFEVLGDTVNKIKVNELKQRLAKARKNNGSKDGGGDIGESVERFIEVMDNNSRENISIRPVNERIQIDIGKDLMEARISIKHPIGNEREVTVEDIKEVLSSKNITTGIKYEYIQRLVENPIYDTFFKIAYGKPAVNGTDGKVELLFNKDTKSVRDDNKTVDYRNISTINSVEKDELLCKIHQATLGEDGYDIRGKILVAKNGVPVKNPAGNNVYFDETGTSLYAECNGEATYNKYKGTVSVNKLLVIDNVDISSGNINFAGSVVIRGNVSEGFSVTSLDDIKIDGTVEGATLRAGGNIIIRKGMNGGMMQQGHIFAGGAVSSYFFENVTINAKGDVVADTILNCKINVLGDIILRGKRASIIGGQYVTAGSLVAGKIGSEAGVFTKIILKSRESIMSEQSGYLKQIARYEDTISKLKKAADMVDNIELNDKEKQTAKLRSIIAIRKLEKEIKNLNKEVEDLQKHVLSKRTFNSVKASREMYSNVVIFFDKMRYYNDDVHYDCIVYNLNGDVKLIESRREE</sequence>
<dbReference type="InterPro" id="IPR046865">
    <property type="entry name" value="FapA_b_solenoid"/>
</dbReference>
<evidence type="ECO:0000313" key="4">
    <source>
        <dbReference type="Proteomes" id="UP000183952"/>
    </source>
</evidence>
<name>A0A1M6MRS0_9CLOT</name>
<reference evidence="3 4" key="1">
    <citation type="submission" date="2016-11" db="EMBL/GenBank/DDBJ databases">
        <authorList>
            <person name="Jaros S."/>
            <person name="Januszkiewicz K."/>
            <person name="Wedrychowicz H."/>
        </authorList>
    </citation>
    <scope>NUCLEOTIDE SEQUENCE [LARGE SCALE GENOMIC DNA]</scope>
    <source>
        <strain evidence="3 4">DSM 3090</strain>
    </source>
</reference>
<dbReference type="PANTHER" id="PTHR38032:SF1">
    <property type="entry name" value="RNA-BINDING PROTEIN KHPB N-TERMINAL DOMAIN-CONTAINING PROTEIN"/>
    <property type="match status" value="1"/>
</dbReference>
<feature type="domain" description="Flagellar Assembly Protein A N-terminal region" evidence="2">
    <location>
        <begin position="139"/>
        <end position="307"/>
    </location>
</feature>
<keyword evidence="1" id="KW-0175">Coiled coil</keyword>
<dbReference type="Proteomes" id="UP000183952">
    <property type="component" value="Unassembled WGS sequence"/>
</dbReference>
<evidence type="ECO:0000256" key="1">
    <source>
        <dbReference type="SAM" id="Coils"/>
    </source>
</evidence>
<accession>A0A1M6MRS0</accession>
<evidence type="ECO:0000313" key="3">
    <source>
        <dbReference type="EMBL" id="SHJ85973.1"/>
    </source>
</evidence>
<organism evidence="3 4">
    <name type="scientific">Hathewaya proteolytica DSM 3090</name>
    <dbReference type="NCBI Taxonomy" id="1121331"/>
    <lineage>
        <taxon>Bacteria</taxon>
        <taxon>Bacillati</taxon>
        <taxon>Bacillota</taxon>
        <taxon>Clostridia</taxon>
        <taxon>Eubacteriales</taxon>
        <taxon>Clostridiaceae</taxon>
        <taxon>Hathewaya</taxon>
    </lineage>
</organism>
<proteinExistence type="predicted"/>
<gene>
    <name evidence="3" type="ORF">SAMN02745248_01129</name>
</gene>
<dbReference type="EMBL" id="FRAD01000008">
    <property type="protein sequence ID" value="SHJ85973.1"/>
    <property type="molecule type" value="Genomic_DNA"/>
</dbReference>
<dbReference type="RefSeq" id="WP_072903150.1">
    <property type="nucleotide sequence ID" value="NZ_FRAD01000008.1"/>
</dbReference>
<dbReference type="PANTHER" id="PTHR38032">
    <property type="entry name" value="POLYMERASE-RELATED"/>
    <property type="match status" value="1"/>
</dbReference>